<evidence type="ECO:0000313" key="3">
    <source>
        <dbReference type="EMBL" id="EJF59482.1"/>
    </source>
</evidence>
<dbReference type="OrthoDB" id="2752877at2759"/>
<dbReference type="Proteomes" id="UP000053319">
    <property type="component" value="Unassembled WGS sequence"/>
</dbReference>
<accession>R7SWW1</accession>
<dbReference type="AlphaFoldDB" id="R7SWW1"/>
<evidence type="ECO:0000313" key="4">
    <source>
        <dbReference type="Proteomes" id="UP000053319"/>
    </source>
</evidence>
<dbReference type="PANTHER" id="PTHR38248:SF2">
    <property type="entry name" value="FUNK1 11"/>
    <property type="match status" value="1"/>
</dbReference>
<dbReference type="Pfam" id="PF17667">
    <property type="entry name" value="Pkinase_fungal"/>
    <property type="match status" value="1"/>
</dbReference>
<protein>
    <recommendedName>
        <fullName evidence="2">Fungal-type protein kinase domain-containing protein</fullName>
    </recommendedName>
</protein>
<dbReference type="RefSeq" id="XP_007367861.1">
    <property type="nucleotide sequence ID" value="XM_007367799.1"/>
</dbReference>
<dbReference type="Gene3D" id="1.10.510.10">
    <property type="entry name" value="Transferase(Phosphotransferase) domain 1"/>
    <property type="match status" value="1"/>
</dbReference>
<gene>
    <name evidence="3" type="ORF">DICSQDRAFT_172077</name>
</gene>
<feature type="region of interest" description="Disordered" evidence="1">
    <location>
        <begin position="379"/>
        <end position="438"/>
    </location>
</feature>
<dbReference type="PANTHER" id="PTHR38248">
    <property type="entry name" value="FUNK1 6"/>
    <property type="match status" value="1"/>
</dbReference>
<reference evidence="3 4" key="1">
    <citation type="journal article" date="2012" name="Science">
        <title>The Paleozoic origin of enzymatic lignin decomposition reconstructed from 31 fungal genomes.</title>
        <authorList>
            <person name="Floudas D."/>
            <person name="Binder M."/>
            <person name="Riley R."/>
            <person name="Barry K."/>
            <person name="Blanchette R.A."/>
            <person name="Henrissat B."/>
            <person name="Martinez A.T."/>
            <person name="Otillar R."/>
            <person name="Spatafora J.W."/>
            <person name="Yadav J.S."/>
            <person name="Aerts A."/>
            <person name="Benoit I."/>
            <person name="Boyd A."/>
            <person name="Carlson A."/>
            <person name="Copeland A."/>
            <person name="Coutinho P.M."/>
            <person name="de Vries R.P."/>
            <person name="Ferreira P."/>
            <person name="Findley K."/>
            <person name="Foster B."/>
            <person name="Gaskell J."/>
            <person name="Glotzer D."/>
            <person name="Gorecki P."/>
            <person name="Heitman J."/>
            <person name="Hesse C."/>
            <person name="Hori C."/>
            <person name="Igarashi K."/>
            <person name="Jurgens J.A."/>
            <person name="Kallen N."/>
            <person name="Kersten P."/>
            <person name="Kohler A."/>
            <person name="Kuees U."/>
            <person name="Kumar T.K.A."/>
            <person name="Kuo A."/>
            <person name="LaButti K."/>
            <person name="Larrondo L.F."/>
            <person name="Lindquist E."/>
            <person name="Ling A."/>
            <person name="Lombard V."/>
            <person name="Lucas S."/>
            <person name="Lundell T."/>
            <person name="Martin R."/>
            <person name="McLaughlin D.J."/>
            <person name="Morgenstern I."/>
            <person name="Morin E."/>
            <person name="Murat C."/>
            <person name="Nagy L.G."/>
            <person name="Nolan M."/>
            <person name="Ohm R.A."/>
            <person name="Patyshakuliyeva A."/>
            <person name="Rokas A."/>
            <person name="Ruiz-Duenas F.J."/>
            <person name="Sabat G."/>
            <person name="Salamov A."/>
            <person name="Samejima M."/>
            <person name="Schmutz J."/>
            <person name="Slot J.C."/>
            <person name="St John F."/>
            <person name="Stenlid J."/>
            <person name="Sun H."/>
            <person name="Sun S."/>
            <person name="Syed K."/>
            <person name="Tsang A."/>
            <person name="Wiebenga A."/>
            <person name="Young D."/>
            <person name="Pisabarro A."/>
            <person name="Eastwood D.C."/>
            <person name="Martin F."/>
            <person name="Cullen D."/>
            <person name="Grigoriev I.V."/>
            <person name="Hibbett D.S."/>
        </authorList>
    </citation>
    <scope>NUCLEOTIDE SEQUENCE [LARGE SCALE GENOMIC DNA]</scope>
    <source>
        <strain evidence="3 4">LYAD-421 SS1</strain>
    </source>
</reference>
<name>R7SWW1_DICSQ</name>
<sequence length="816" mass="91796">MATSAVHLTTEEFCQEFLSHPGDFPGLPAGSNPFFALHTANEMEGSDISELIVAAVNDYGLVPGSKILAHDPYHSSISDKVVREPFAAFFPTRSVSAGGHPLWVDQTVPIHVQPYRRGVDPFDDAEYIDEYGTLIRSRKQAFDRISAVAEILFAAQQRVFLFMLFIIGRRFRVLRWDRAGVITTPNTDYYEHPHLLCDMLWRIGQLDVDALGFDPSATRIRSGDIDFARMDFAGLKAETDLDYAERRLRESELDVLPPVFAYVRTLFRTSLAADWPRFRLQVSDGDRTRSYLVGKPTFLAADVTGRGTRGYVAYDCETGRFVWLKDVWRASCKIAETEGQILRKLNAAGVQRVPTLICEGDVRDQITITADWWQRIHAHSSASPASGPPSPPSSSPAALAGAASPCGGKRKTMADPPDANTTSRHRKRRRREPIASDCPLGQHKHYRIVVQEVCMPLKHFQYGRQLLAVVSDCVVAHHQAATNPETRILHCDISGGNILIYPKIKRDQEGNKPLLIWTGILTDWELAKPVDSQGTASQVIQGDRMGTYPFMSVNLITHMTKPVTVADELESFFHVLVYYAVRNLRSNCTNITSWIDNFFHSYEGPKRMFTCGEKSVTMECTGRLENCSWEGPLLFSSPMDSVFDFFLKSLRAHYKVMAYEVAKAAHRPKTPPPSPPLWLFPDIDIDIDDDDDEYDPEQLAGWKASLTAEPVDEFAPTPEDRDLAETVVDHKYILGRLASALNHSYWKGNDRIPTTKDSEPSSASVSEPPSEDVSPRGAKRQRMSEPERNVSLPARLHQSTRRTRIRTRTHPLRARR</sequence>
<dbReference type="InterPro" id="IPR040976">
    <property type="entry name" value="Pkinase_fungal"/>
</dbReference>
<feature type="domain" description="Fungal-type protein kinase" evidence="2">
    <location>
        <begin position="138"/>
        <end position="578"/>
    </location>
</feature>
<dbReference type="GeneID" id="18839471"/>
<dbReference type="SUPFAM" id="SSF56112">
    <property type="entry name" value="Protein kinase-like (PK-like)"/>
    <property type="match status" value="1"/>
</dbReference>
<feature type="region of interest" description="Disordered" evidence="1">
    <location>
        <begin position="751"/>
        <end position="816"/>
    </location>
</feature>
<dbReference type="KEGG" id="dsq:DICSQDRAFT_172077"/>
<evidence type="ECO:0000256" key="1">
    <source>
        <dbReference type="SAM" id="MobiDB-lite"/>
    </source>
</evidence>
<dbReference type="HOGENOM" id="CLU_006410_3_0_1"/>
<proteinExistence type="predicted"/>
<feature type="compositionally biased region" description="Low complexity" evidence="1">
    <location>
        <begin position="760"/>
        <end position="772"/>
    </location>
</feature>
<dbReference type="InterPro" id="IPR011009">
    <property type="entry name" value="Kinase-like_dom_sf"/>
</dbReference>
<evidence type="ECO:0000259" key="2">
    <source>
        <dbReference type="Pfam" id="PF17667"/>
    </source>
</evidence>
<organism evidence="3 4">
    <name type="scientific">Dichomitus squalens (strain LYAD-421)</name>
    <name type="common">Western red white-rot fungus</name>
    <dbReference type="NCBI Taxonomy" id="732165"/>
    <lineage>
        <taxon>Eukaryota</taxon>
        <taxon>Fungi</taxon>
        <taxon>Dikarya</taxon>
        <taxon>Basidiomycota</taxon>
        <taxon>Agaricomycotina</taxon>
        <taxon>Agaricomycetes</taxon>
        <taxon>Polyporales</taxon>
        <taxon>Polyporaceae</taxon>
        <taxon>Dichomitus</taxon>
    </lineage>
</organism>
<feature type="compositionally biased region" description="Basic residues" evidence="1">
    <location>
        <begin position="798"/>
        <end position="816"/>
    </location>
</feature>
<dbReference type="EMBL" id="JH719424">
    <property type="protein sequence ID" value="EJF59482.1"/>
    <property type="molecule type" value="Genomic_DNA"/>
</dbReference>
<feature type="compositionally biased region" description="Low complexity" evidence="1">
    <location>
        <begin position="395"/>
        <end position="405"/>
    </location>
</feature>